<dbReference type="InterPro" id="IPR003265">
    <property type="entry name" value="HhH-GPD_domain"/>
</dbReference>
<dbReference type="GO" id="GO:0016829">
    <property type="term" value="F:lyase activity"/>
    <property type="evidence" value="ECO:0007669"/>
    <property type="project" value="UniProtKB-KW"/>
</dbReference>
<dbReference type="SMART" id="SM00478">
    <property type="entry name" value="ENDO3c"/>
    <property type="match status" value="1"/>
</dbReference>
<evidence type="ECO:0000256" key="2">
    <source>
        <dbReference type="ARBA" id="ARBA00022763"/>
    </source>
</evidence>
<proteinExistence type="inferred from homology"/>
<comment type="similarity">
    <text evidence="1">Belongs to the Nth/MutY family.</text>
</comment>
<accession>A0A7S1FZM5</accession>
<feature type="domain" description="HhH-GPD" evidence="8">
    <location>
        <begin position="199"/>
        <end position="347"/>
    </location>
</feature>
<keyword evidence="6" id="KW-0326">Glycosidase</keyword>
<evidence type="ECO:0000256" key="5">
    <source>
        <dbReference type="ARBA" id="ARBA00023239"/>
    </source>
</evidence>
<evidence type="ECO:0000256" key="7">
    <source>
        <dbReference type="SAM" id="MobiDB-lite"/>
    </source>
</evidence>
<keyword evidence="3" id="KW-0378">Hydrolase</keyword>
<dbReference type="GO" id="GO:0006289">
    <property type="term" value="P:nucleotide-excision repair"/>
    <property type="evidence" value="ECO:0007669"/>
    <property type="project" value="TreeGrafter"/>
</dbReference>
<feature type="compositionally biased region" description="Basic residues" evidence="7">
    <location>
        <begin position="56"/>
        <end position="67"/>
    </location>
</feature>
<evidence type="ECO:0000259" key="8">
    <source>
        <dbReference type="SMART" id="SM00478"/>
    </source>
</evidence>
<dbReference type="Pfam" id="PF00730">
    <property type="entry name" value="HhH-GPD"/>
    <property type="match status" value="1"/>
</dbReference>
<keyword evidence="5" id="KW-0456">Lyase</keyword>
<keyword evidence="4" id="KW-0234">DNA repair</keyword>
<protein>
    <recommendedName>
        <fullName evidence="8">HhH-GPD domain-containing protein</fullName>
    </recommendedName>
</protein>
<dbReference type="PANTHER" id="PTHR43286:SF1">
    <property type="entry name" value="ENDONUCLEASE III-LIKE PROTEIN 1"/>
    <property type="match status" value="1"/>
</dbReference>
<keyword evidence="2" id="KW-0227">DNA damage</keyword>
<dbReference type="PANTHER" id="PTHR43286">
    <property type="entry name" value="ENDONUCLEASE III-LIKE PROTEIN 1"/>
    <property type="match status" value="1"/>
</dbReference>
<evidence type="ECO:0000256" key="1">
    <source>
        <dbReference type="ARBA" id="ARBA00008343"/>
    </source>
</evidence>
<dbReference type="CDD" id="cd00056">
    <property type="entry name" value="ENDO3c"/>
    <property type="match status" value="1"/>
</dbReference>
<feature type="compositionally biased region" description="Basic and acidic residues" evidence="7">
    <location>
        <begin position="121"/>
        <end position="130"/>
    </location>
</feature>
<dbReference type="AlphaFoldDB" id="A0A7S1FZM5"/>
<dbReference type="Gene3D" id="1.10.1670.10">
    <property type="entry name" value="Helix-hairpin-Helix base-excision DNA repair enzymes (C-terminal)"/>
    <property type="match status" value="1"/>
</dbReference>
<feature type="region of interest" description="Disordered" evidence="7">
    <location>
        <begin position="36"/>
        <end position="147"/>
    </location>
</feature>
<reference evidence="9" key="1">
    <citation type="submission" date="2021-01" db="EMBL/GenBank/DDBJ databases">
        <authorList>
            <person name="Corre E."/>
            <person name="Pelletier E."/>
            <person name="Niang G."/>
            <person name="Scheremetjew M."/>
            <person name="Finn R."/>
            <person name="Kale V."/>
            <person name="Holt S."/>
            <person name="Cochrane G."/>
            <person name="Meng A."/>
            <person name="Brown T."/>
            <person name="Cohen L."/>
        </authorList>
    </citation>
    <scope>NUCLEOTIDE SEQUENCE</scope>
    <source>
        <strain evidence="9">308</strain>
    </source>
</reference>
<evidence type="ECO:0000256" key="6">
    <source>
        <dbReference type="ARBA" id="ARBA00023295"/>
    </source>
</evidence>
<dbReference type="GO" id="GO:0000703">
    <property type="term" value="F:oxidized pyrimidine nucleobase lesion DNA N-glycosylase activity"/>
    <property type="evidence" value="ECO:0007669"/>
    <property type="project" value="TreeGrafter"/>
</dbReference>
<dbReference type="InterPro" id="IPR011257">
    <property type="entry name" value="DNA_glycosylase"/>
</dbReference>
<dbReference type="GO" id="GO:0006285">
    <property type="term" value="P:base-excision repair, AP site formation"/>
    <property type="evidence" value="ECO:0007669"/>
    <property type="project" value="TreeGrafter"/>
</dbReference>
<dbReference type="SUPFAM" id="SSF48150">
    <property type="entry name" value="DNA-glycosylase"/>
    <property type="match status" value="1"/>
</dbReference>
<dbReference type="GO" id="GO:0005634">
    <property type="term" value="C:nucleus"/>
    <property type="evidence" value="ECO:0007669"/>
    <property type="project" value="TreeGrafter"/>
</dbReference>
<evidence type="ECO:0000256" key="4">
    <source>
        <dbReference type="ARBA" id="ARBA00023204"/>
    </source>
</evidence>
<evidence type="ECO:0000313" key="9">
    <source>
        <dbReference type="EMBL" id="CAD8900965.1"/>
    </source>
</evidence>
<dbReference type="FunFam" id="1.10.340.30:FF:000001">
    <property type="entry name" value="Endonuclease III"/>
    <property type="match status" value="1"/>
</dbReference>
<organism evidence="9">
    <name type="scientific">Corethron hystrix</name>
    <dbReference type="NCBI Taxonomy" id="216773"/>
    <lineage>
        <taxon>Eukaryota</taxon>
        <taxon>Sar</taxon>
        <taxon>Stramenopiles</taxon>
        <taxon>Ochrophyta</taxon>
        <taxon>Bacillariophyta</taxon>
        <taxon>Coscinodiscophyceae</taxon>
        <taxon>Corethrophycidae</taxon>
        <taxon>Corethrales</taxon>
        <taxon>Corethraceae</taxon>
        <taxon>Corethron</taxon>
    </lineage>
</organism>
<gene>
    <name evidence="9" type="ORF">CHYS00102_LOCUS28184</name>
</gene>
<name>A0A7S1FZM5_9STRA</name>
<dbReference type="InterPro" id="IPR023170">
    <property type="entry name" value="HhH_base_excis_C"/>
</dbReference>
<evidence type="ECO:0000256" key="3">
    <source>
        <dbReference type="ARBA" id="ARBA00022801"/>
    </source>
</evidence>
<feature type="compositionally biased region" description="Polar residues" evidence="7">
    <location>
        <begin position="97"/>
        <end position="108"/>
    </location>
</feature>
<dbReference type="EMBL" id="HBFR01038615">
    <property type="protein sequence ID" value="CAD8900965.1"/>
    <property type="molecule type" value="Transcribed_RNA"/>
</dbReference>
<dbReference type="Gene3D" id="1.10.340.30">
    <property type="entry name" value="Hypothetical protein, domain 2"/>
    <property type="match status" value="1"/>
</dbReference>
<dbReference type="GO" id="GO:0003906">
    <property type="term" value="F:DNA-(apurinic or apyrimidinic site) endonuclease activity"/>
    <property type="evidence" value="ECO:0007669"/>
    <property type="project" value="TreeGrafter"/>
</dbReference>
<sequence>MLTRKRALMDVQMSAVHLALRTAESRNNIQHNHSRLLASKENQFAKNGTDDDLPKKTTKRGGRKKKTANATEELVPSNSEAERKFIVGEEQLDQSRRQNMSQKDTAQRTPMGKIDPNCDDGEVRKDERPKEKKKRATRRVKIEPGSLAPPKGWEDIYSLAVELRSDRSAPVDHDGAEQLASRESGDVVFRYQSMIALMLSSQTKDAVVGETMRNLQKHGLNVENIRKTPDAVLNKLIGKVGFHNNKTRFIKEASEKICLEYNCDIPPSAEELMNLSGIGPKMAYIIENICFDKCSGIGVDTHMHRIFNQLKWVESKTPEQTRVQLEGWLPQEKWREVNVLWVGVGQEVQQQKGKILKKALSCRRPSEAINFLQKLGMDCKKEALKSGMQEELQRIIDGGQ</sequence>